<feature type="domain" description="C2H2-type" evidence="6">
    <location>
        <begin position="3"/>
        <end position="31"/>
    </location>
</feature>
<reference evidence="7 8" key="1">
    <citation type="submission" date="2019-08" db="EMBL/GenBank/DDBJ databases">
        <authorList>
            <person name="Alioto T."/>
            <person name="Alioto T."/>
            <person name="Gomez Garrido J."/>
        </authorList>
    </citation>
    <scope>NUCLEOTIDE SEQUENCE [LARGE SCALE GENOMIC DNA]</scope>
</reference>
<protein>
    <submittedName>
        <fullName evidence="7">Zinc finger C2H2-type</fullName>
    </submittedName>
</protein>
<dbReference type="GO" id="GO:0008270">
    <property type="term" value="F:zinc ion binding"/>
    <property type="evidence" value="ECO:0007669"/>
    <property type="project" value="UniProtKB-KW"/>
</dbReference>
<feature type="domain" description="C2H2-type" evidence="6">
    <location>
        <begin position="32"/>
        <end position="59"/>
    </location>
</feature>
<evidence type="ECO:0000256" key="5">
    <source>
        <dbReference type="PROSITE-ProRule" id="PRU00042"/>
    </source>
</evidence>
<dbReference type="SUPFAM" id="SSF57667">
    <property type="entry name" value="beta-beta-alpha zinc fingers"/>
    <property type="match status" value="2"/>
</dbReference>
<feature type="domain" description="C2H2-type" evidence="6">
    <location>
        <begin position="119"/>
        <end position="146"/>
    </location>
</feature>
<organism evidence="7 8">
    <name type="scientific">Cinara cedri</name>
    <dbReference type="NCBI Taxonomy" id="506608"/>
    <lineage>
        <taxon>Eukaryota</taxon>
        <taxon>Metazoa</taxon>
        <taxon>Ecdysozoa</taxon>
        <taxon>Arthropoda</taxon>
        <taxon>Hexapoda</taxon>
        <taxon>Insecta</taxon>
        <taxon>Pterygota</taxon>
        <taxon>Neoptera</taxon>
        <taxon>Paraneoptera</taxon>
        <taxon>Hemiptera</taxon>
        <taxon>Sternorrhyncha</taxon>
        <taxon>Aphidomorpha</taxon>
        <taxon>Aphidoidea</taxon>
        <taxon>Aphididae</taxon>
        <taxon>Lachninae</taxon>
        <taxon>Cinara</taxon>
    </lineage>
</organism>
<dbReference type="EMBL" id="CABPRJ010000558">
    <property type="protein sequence ID" value="VVC30989.1"/>
    <property type="molecule type" value="Genomic_DNA"/>
</dbReference>
<dbReference type="OrthoDB" id="6601382at2759"/>
<keyword evidence="2" id="KW-0677">Repeat</keyword>
<dbReference type="Gene3D" id="3.30.160.60">
    <property type="entry name" value="Classic Zinc Finger"/>
    <property type="match status" value="3"/>
</dbReference>
<accession>A0A5E4MFR7</accession>
<name>A0A5E4MFR7_9HEMI</name>
<dbReference type="SMART" id="SM00355">
    <property type="entry name" value="ZnF_C2H2"/>
    <property type="match status" value="7"/>
</dbReference>
<dbReference type="Pfam" id="PF00096">
    <property type="entry name" value="zf-C2H2"/>
    <property type="match status" value="1"/>
</dbReference>
<dbReference type="FunFam" id="3.30.160.60:FF:001049">
    <property type="entry name" value="zinc finger protein 319"/>
    <property type="match status" value="1"/>
</dbReference>
<dbReference type="InterPro" id="IPR013087">
    <property type="entry name" value="Znf_C2H2_type"/>
</dbReference>
<keyword evidence="8" id="KW-1185">Reference proteome</keyword>
<evidence type="ECO:0000256" key="4">
    <source>
        <dbReference type="ARBA" id="ARBA00022833"/>
    </source>
</evidence>
<keyword evidence="1" id="KW-0479">Metal-binding</keyword>
<dbReference type="PANTHER" id="PTHR24379">
    <property type="entry name" value="KRAB AND ZINC FINGER DOMAIN-CONTAINING"/>
    <property type="match status" value="1"/>
</dbReference>
<dbReference type="PANTHER" id="PTHR24379:SF121">
    <property type="entry name" value="C2H2-TYPE DOMAIN-CONTAINING PROTEIN"/>
    <property type="match status" value="1"/>
</dbReference>
<dbReference type="InterPro" id="IPR036236">
    <property type="entry name" value="Znf_C2H2_sf"/>
</dbReference>
<evidence type="ECO:0000256" key="3">
    <source>
        <dbReference type="ARBA" id="ARBA00022771"/>
    </source>
</evidence>
<evidence type="ECO:0000256" key="1">
    <source>
        <dbReference type="ARBA" id="ARBA00022723"/>
    </source>
</evidence>
<keyword evidence="3 5" id="KW-0863">Zinc-finger</keyword>
<evidence type="ECO:0000259" key="6">
    <source>
        <dbReference type="PROSITE" id="PS50157"/>
    </source>
</evidence>
<evidence type="ECO:0000313" key="8">
    <source>
        <dbReference type="Proteomes" id="UP000325440"/>
    </source>
</evidence>
<sequence>MTYTCNVCRKNYNNWEKLILHKYFKHKSNLPYKCGICNKSFVLNSHLNQHLLKHDDYQQTMRPVAVQTSSNISFNKVPTTYKRFQCTKCIYKTKTAEKLSYHLSVCDGSIEPTTDTDTNECNVCMKNFFSKGQLNKHLTYHNSISNLNVQVSHRNVVDNQQPVGFSSNQETMNSSTNGVPNTRSTALNKFLEFKCLYCKVACRSKRTRINHIKSHHPNQVVVENNSSKLPTTPCQWCDKVITKRNLLRHIKSKHPNVKPFDCTFCSMKFKLLCGKKVHISKCHATN</sequence>
<keyword evidence="4" id="KW-0862">Zinc</keyword>
<gene>
    <name evidence="7" type="ORF">CINCED_3A022504</name>
</gene>
<dbReference type="AlphaFoldDB" id="A0A5E4MFR7"/>
<dbReference type="Proteomes" id="UP000325440">
    <property type="component" value="Unassembled WGS sequence"/>
</dbReference>
<evidence type="ECO:0000313" key="7">
    <source>
        <dbReference type="EMBL" id="VVC30989.1"/>
    </source>
</evidence>
<dbReference type="PROSITE" id="PS00028">
    <property type="entry name" value="ZINC_FINGER_C2H2_1"/>
    <property type="match status" value="5"/>
</dbReference>
<proteinExistence type="predicted"/>
<evidence type="ECO:0000256" key="2">
    <source>
        <dbReference type="ARBA" id="ARBA00022737"/>
    </source>
</evidence>
<dbReference type="PROSITE" id="PS50157">
    <property type="entry name" value="ZINC_FINGER_C2H2_2"/>
    <property type="match status" value="3"/>
</dbReference>